<organism evidence="1 2">
    <name type="scientific">Armillaria tabescens</name>
    <name type="common">Ringless honey mushroom</name>
    <name type="synonym">Agaricus tabescens</name>
    <dbReference type="NCBI Taxonomy" id="1929756"/>
    <lineage>
        <taxon>Eukaryota</taxon>
        <taxon>Fungi</taxon>
        <taxon>Dikarya</taxon>
        <taxon>Basidiomycota</taxon>
        <taxon>Agaricomycotina</taxon>
        <taxon>Agaricomycetes</taxon>
        <taxon>Agaricomycetidae</taxon>
        <taxon>Agaricales</taxon>
        <taxon>Marasmiineae</taxon>
        <taxon>Physalacriaceae</taxon>
        <taxon>Desarmillaria</taxon>
    </lineage>
</organism>
<reference evidence="1" key="1">
    <citation type="submission" date="2023-06" db="EMBL/GenBank/DDBJ databases">
        <authorList>
            <consortium name="Lawrence Berkeley National Laboratory"/>
            <person name="Ahrendt S."/>
            <person name="Sahu N."/>
            <person name="Indic B."/>
            <person name="Wong-Bajracharya J."/>
            <person name="Merenyi Z."/>
            <person name="Ke H.-M."/>
            <person name="Monk M."/>
            <person name="Kocsube S."/>
            <person name="Drula E."/>
            <person name="Lipzen A."/>
            <person name="Balint B."/>
            <person name="Henrissat B."/>
            <person name="Andreopoulos B."/>
            <person name="Martin F.M."/>
            <person name="Harder C.B."/>
            <person name="Rigling D."/>
            <person name="Ford K.L."/>
            <person name="Foster G.D."/>
            <person name="Pangilinan J."/>
            <person name="Papanicolaou A."/>
            <person name="Barry K."/>
            <person name="LaButti K."/>
            <person name="Viragh M."/>
            <person name="Koriabine M."/>
            <person name="Yan M."/>
            <person name="Riley R."/>
            <person name="Champramary S."/>
            <person name="Plett K.L."/>
            <person name="Tsai I.J."/>
            <person name="Slot J."/>
            <person name="Sipos G."/>
            <person name="Plett J."/>
            <person name="Nagy L.G."/>
            <person name="Grigoriev I.V."/>
        </authorList>
    </citation>
    <scope>NUCLEOTIDE SEQUENCE</scope>
    <source>
        <strain evidence="1">CCBAS 213</strain>
    </source>
</reference>
<sequence>MDFDTFDTAGLGLTAESTDITCDVVDRPDSPTILHPELPRLEQVVQPFLPQLESPVFQPAQAEYVAPTQPSLDSAPIPEATSIPSDGLFGGSKRCVLLLADGTKLIFDQSEVPPTEPFRYASDIQRLINSWDDASSEWNPPSSYPISIQGCAIPIKFWKILYKHNRTTGEEWKRLKNAWNNWRFFMERYQALGPEAFWTRYSNARGQRLSYSRISKHLRDERKANDENLVKRLRQEYGNRFEAEFGYYDKNKKWVPMTSDSKIARRYRKKMGLGSEEDDDEDD</sequence>
<accession>A0AA39KFS3</accession>
<dbReference type="RefSeq" id="XP_060330240.1">
    <property type="nucleotide sequence ID" value="XM_060467602.1"/>
</dbReference>
<evidence type="ECO:0000313" key="2">
    <source>
        <dbReference type="Proteomes" id="UP001175211"/>
    </source>
</evidence>
<protein>
    <submittedName>
        <fullName evidence="1">Uncharacterized protein</fullName>
    </submittedName>
</protein>
<comment type="caution">
    <text evidence="1">The sequence shown here is derived from an EMBL/GenBank/DDBJ whole genome shotgun (WGS) entry which is preliminary data.</text>
</comment>
<name>A0AA39KFS3_ARMTA</name>
<dbReference type="AlphaFoldDB" id="A0AA39KFS3"/>
<dbReference type="GeneID" id="85351150"/>
<proteinExistence type="predicted"/>
<dbReference type="EMBL" id="JAUEPS010000019">
    <property type="protein sequence ID" value="KAK0457948.1"/>
    <property type="molecule type" value="Genomic_DNA"/>
</dbReference>
<gene>
    <name evidence="1" type="ORF">EV420DRAFT_1270884</name>
</gene>
<evidence type="ECO:0000313" key="1">
    <source>
        <dbReference type="EMBL" id="KAK0457948.1"/>
    </source>
</evidence>
<keyword evidence="2" id="KW-1185">Reference proteome</keyword>
<dbReference type="Proteomes" id="UP001175211">
    <property type="component" value="Unassembled WGS sequence"/>
</dbReference>